<dbReference type="Proteomes" id="UP000077266">
    <property type="component" value="Unassembled WGS sequence"/>
</dbReference>
<evidence type="ECO:0000313" key="2">
    <source>
        <dbReference type="EMBL" id="KZV91884.1"/>
    </source>
</evidence>
<reference evidence="2 3" key="1">
    <citation type="journal article" date="2016" name="Mol. Biol. Evol.">
        <title>Comparative Genomics of Early-Diverging Mushroom-Forming Fungi Provides Insights into the Origins of Lignocellulose Decay Capabilities.</title>
        <authorList>
            <person name="Nagy L.G."/>
            <person name="Riley R."/>
            <person name="Tritt A."/>
            <person name="Adam C."/>
            <person name="Daum C."/>
            <person name="Floudas D."/>
            <person name="Sun H."/>
            <person name="Yadav J.S."/>
            <person name="Pangilinan J."/>
            <person name="Larsson K.H."/>
            <person name="Matsuura K."/>
            <person name="Barry K."/>
            <person name="Labutti K."/>
            <person name="Kuo R."/>
            <person name="Ohm R.A."/>
            <person name="Bhattacharya S.S."/>
            <person name="Shirouzu T."/>
            <person name="Yoshinaga Y."/>
            <person name="Martin F.M."/>
            <person name="Grigoriev I.V."/>
            <person name="Hibbett D.S."/>
        </authorList>
    </citation>
    <scope>NUCLEOTIDE SEQUENCE [LARGE SCALE GENOMIC DNA]</scope>
    <source>
        <strain evidence="2 3">HHB12029</strain>
    </source>
</reference>
<dbReference type="EMBL" id="KV426018">
    <property type="protein sequence ID" value="KZV91884.1"/>
    <property type="molecule type" value="Genomic_DNA"/>
</dbReference>
<feature type="compositionally biased region" description="Polar residues" evidence="1">
    <location>
        <begin position="25"/>
        <end position="58"/>
    </location>
</feature>
<accession>A0A165HFB5</accession>
<evidence type="ECO:0000256" key="1">
    <source>
        <dbReference type="SAM" id="MobiDB-lite"/>
    </source>
</evidence>
<protein>
    <submittedName>
        <fullName evidence="2">Uncharacterized protein</fullName>
    </submittedName>
</protein>
<organism evidence="2 3">
    <name type="scientific">Exidia glandulosa HHB12029</name>
    <dbReference type="NCBI Taxonomy" id="1314781"/>
    <lineage>
        <taxon>Eukaryota</taxon>
        <taxon>Fungi</taxon>
        <taxon>Dikarya</taxon>
        <taxon>Basidiomycota</taxon>
        <taxon>Agaricomycotina</taxon>
        <taxon>Agaricomycetes</taxon>
        <taxon>Auriculariales</taxon>
        <taxon>Exidiaceae</taxon>
        <taxon>Exidia</taxon>
    </lineage>
</organism>
<keyword evidence="3" id="KW-1185">Reference proteome</keyword>
<gene>
    <name evidence="2" type="ORF">EXIGLDRAFT_85208</name>
</gene>
<dbReference type="InParanoid" id="A0A165HFB5"/>
<proteinExistence type="predicted"/>
<feature type="region of interest" description="Disordered" evidence="1">
    <location>
        <begin position="1"/>
        <end position="96"/>
    </location>
</feature>
<name>A0A165HFB5_EXIGL</name>
<evidence type="ECO:0000313" key="3">
    <source>
        <dbReference type="Proteomes" id="UP000077266"/>
    </source>
</evidence>
<sequence length="96" mass="10662">MDTTPPQPRSQWAPRRGQNSGYGGTQSQRAPEHQQATPRPVWRNQTPQGQGERSTPAAQQRVAFASRAQSDRPRDSSGPQTRLGRAGTILSRCLRR</sequence>
<dbReference type="AlphaFoldDB" id="A0A165HFB5"/>